<comment type="similarity">
    <text evidence="10 12">Belongs to the EPSP synthase family. MurA subfamily.</text>
</comment>
<evidence type="ECO:0000313" key="15">
    <source>
        <dbReference type="Proteomes" id="UP001637994"/>
    </source>
</evidence>
<dbReference type="InterPro" id="IPR005750">
    <property type="entry name" value="UDP_GlcNAc_COvinyl_MurA"/>
</dbReference>
<comment type="pathway">
    <text evidence="2 12">Cell wall biogenesis; peptidoglycan biosynthesis.</text>
</comment>
<accession>A0ABW9MC69</accession>
<comment type="caution">
    <text evidence="12">Lacks conserved residue(s) required for the propagation of feature annotation.</text>
</comment>
<evidence type="ECO:0000256" key="4">
    <source>
        <dbReference type="ARBA" id="ARBA00022618"/>
    </source>
</evidence>
<comment type="subcellular location">
    <subcellularLocation>
        <location evidence="1 12">Cytoplasm</location>
    </subcellularLocation>
</comment>
<dbReference type="InterPro" id="IPR013792">
    <property type="entry name" value="RNA3'P_cycl/enolpyr_Trfase_a/b"/>
</dbReference>
<keyword evidence="5 12" id="KW-0808">Transferase</keyword>
<feature type="binding site" evidence="12">
    <location>
        <position position="96"/>
    </location>
    <ligand>
        <name>UDP-N-acetyl-alpha-D-glucosamine</name>
        <dbReference type="ChEBI" id="CHEBI:57705"/>
    </ligand>
</feature>
<keyword evidence="6 12" id="KW-0133">Cell shape</keyword>
<dbReference type="NCBIfam" id="TIGR01072">
    <property type="entry name" value="murA"/>
    <property type="match status" value="1"/>
</dbReference>
<dbReference type="CDD" id="cd01555">
    <property type="entry name" value="UdpNAET"/>
    <property type="match status" value="1"/>
</dbReference>
<keyword evidence="8 12" id="KW-0131">Cell cycle</keyword>
<dbReference type="GO" id="GO:0008760">
    <property type="term" value="F:UDP-N-acetylglucosamine 1-carboxyvinyltransferase activity"/>
    <property type="evidence" value="ECO:0007669"/>
    <property type="project" value="UniProtKB-EC"/>
</dbReference>
<reference evidence="14 15" key="1">
    <citation type="journal article" date="2025" name="Anaerobe">
        <title>Description of Anaerococcus kampingiae sp. nov., Anaerococcus groningensis sp. nov., Anaerococcus martiniensis sp. nov., and Anaerococcus cruorum sp. nov., isolated from human clinical specimens.</title>
        <authorList>
            <person name="Boiten K.E."/>
            <person name="Meijer J."/>
            <person name="van Wezel E.M."/>
            <person name="Veloo A.C.M."/>
        </authorList>
    </citation>
    <scope>NUCLEOTIDE SEQUENCE [LARGE SCALE GENOMIC DNA]</scope>
    <source>
        <strain evidence="14 15">ENR0874</strain>
    </source>
</reference>
<feature type="binding site" evidence="12">
    <location>
        <position position="312"/>
    </location>
    <ligand>
        <name>UDP-N-acetyl-alpha-D-glucosamine</name>
        <dbReference type="ChEBI" id="CHEBI:57705"/>
    </ligand>
</feature>
<proteinExistence type="inferred from homology"/>
<organism evidence="14 15">
    <name type="scientific">Anaerococcus kampingae</name>
    <dbReference type="NCBI Taxonomy" id="3115614"/>
    <lineage>
        <taxon>Bacteria</taxon>
        <taxon>Bacillati</taxon>
        <taxon>Bacillota</taxon>
        <taxon>Tissierellia</taxon>
        <taxon>Tissierellales</taxon>
        <taxon>Peptoniphilaceae</taxon>
        <taxon>Anaerococcus</taxon>
    </lineage>
</organism>
<evidence type="ECO:0000256" key="9">
    <source>
        <dbReference type="ARBA" id="ARBA00023316"/>
    </source>
</evidence>
<dbReference type="Proteomes" id="UP001637994">
    <property type="component" value="Unassembled WGS sequence"/>
</dbReference>
<comment type="catalytic activity">
    <reaction evidence="11 12">
        <text>phosphoenolpyruvate + UDP-N-acetyl-alpha-D-glucosamine = UDP-N-acetyl-3-O-(1-carboxyvinyl)-alpha-D-glucosamine + phosphate</text>
        <dbReference type="Rhea" id="RHEA:18681"/>
        <dbReference type="ChEBI" id="CHEBI:43474"/>
        <dbReference type="ChEBI" id="CHEBI:57705"/>
        <dbReference type="ChEBI" id="CHEBI:58702"/>
        <dbReference type="ChEBI" id="CHEBI:68483"/>
        <dbReference type="EC" id="2.5.1.7"/>
    </reaction>
</comment>
<feature type="binding site" evidence="12">
    <location>
        <begin position="125"/>
        <end position="129"/>
    </location>
    <ligand>
        <name>UDP-N-acetyl-alpha-D-glucosamine</name>
        <dbReference type="ChEBI" id="CHEBI:57705"/>
    </ligand>
</feature>
<dbReference type="HAMAP" id="MF_00111">
    <property type="entry name" value="MurA"/>
    <property type="match status" value="1"/>
</dbReference>
<keyword evidence="12" id="KW-0670">Pyruvate</keyword>
<evidence type="ECO:0000256" key="6">
    <source>
        <dbReference type="ARBA" id="ARBA00022960"/>
    </source>
</evidence>
<dbReference type="Gene3D" id="3.65.10.10">
    <property type="entry name" value="Enolpyruvate transferase domain"/>
    <property type="match status" value="2"/>
</dbReference>
<comment type="function">
    <text evidence="12">Cell wall formation. Adds enolpyruvyl to UDP-N-acetylglucosamine.</text>
</comment>
<evidence type="ECO:0000256" key="8">
    <source>
        <dbReference type="ARBA" id="ARBA00023306"/>
    </source>
</evidence>
<dbReference type="NCBIfam" id="NF006873">
    <property type="entry name" value="PRK09369.1"/>
    <property type="match status" value="1"/>
</dbReference>
<dbReference type="PANTHER" id="PTHR43783:SF1">
    <property type="entry name" value="UDP-N-ACETYLGLUCOSAMINE 1-CARBOXYVINYLTRANSFERASE"/>
    <property type="match status" value="1"/>
</dbReference>
<gene>
    <name evidence="12 14" type="primary">murA</name>
    <name evidence="14" type="ORF">ACCQ42_03970</name>
</gene>
<dbReference type="InterPro" id="IPR036968">
    <property type="entry name" value="Enolpyruvate_Tfrase_sf"/>
</dbReference>
<feature type="domain" description="Enolpyruvate transferase" evidence="13">
    <location>
        <begin position="11"/>
        <end position="413"/>
    </location>
</feature>
<evidence type="ECO:0000256" key="12">
    <source>
        <dbReference type="HAMAP-Rule" id="MF_00111"/>
    </source>
</evidence>
<evidence type="ECO:0000256" key="11">
    <source>
        <dbReference type="ARBA" id="ARBA00047527"/>
    </source>
</evidence>
<keyword evidence="4 12" id="KW-0132">Cell division</keyword>
<keyword evidence="9 12" id="KW-0961">Cell wall biogenesis/degradation</keyword>
<dbReference type="EC" id="2.5.1.7" evidence="12"/>
<evidence type="ECO:0000256" key="2">
    <source>
        <dbReference type="ARBA" id="ARBA00004752"/>
    </source>
</evidence>
<name>A0ABW9MC69_9FIRM</name>
<sequence length="426" mass="45551">MAGKEILVINSNGPLQGEVNISGAKNSALPILAACVLGTEEIILDGVPELKDVEIMVEVLKHLGSEVKYLDTNTLSINSASINTCETPFDLMDKMRASFVVMGPLLSRFNAAYTKAPGGCNIGSRPIDLHLKGFEALGASNIINDDEISIEAKDGLVGTEIYLDFPSVGATQNIIMAATLAKGKTTLENAAKEPEIVDLASFLSKMGANIKGAGTSTIVINGVEKLKGTRHTIIPDRIEAASYMTAAAMTRGEVLINNVIGSHIRPVIAKLVEMGVEVEEIEDEDKIIVRANKGKLKATNIQTLPYPGFPTDAQAQFMALMTVCEGESRIQETVFENRFMHVNELSKMGAVIATSGNRATIAGVEKLHGADVKATDLRAGAALVMAGLVAEGTTRVFDIYHIDRGYSNLVEKLTKLGADIKRVRVE</sequence>
<feature type="binding site" evidence="12">
    <location>
        <position position="334"/>
    </location>
    <ligand>
        <name>UDP-N-acetyl-alpha-D-glucosamine</name>
        <dbReference type="ChEBI" id="CHEBI:57705"/>
    </ligand>
</feature>
<dbReference type="EMBL" id="JBGMEF010000018">
    <property type="protein sequence ID" value="MFO3666922.1"/>
    <property type="molecule type" value="Genomic_DNA"/>
</dbReference>
<comment type="caution">
    <text evidence="14">The sequence shown here is derived from an EMBL/GenBank/DDBJ whole genome shotgun (WGS) entry which is preliminary data.</text>
</comment>
<evidence type="ECO:0000256" key="1">
    <source>
        <dbReference type="ARBA" id="ARBA00004496"/>
    </source>
</evidence>
<dbReference type="InterPro" id="IPR001986">
    <property type="entry name" value="Enolpyruvate_Tfrase_dom"/>
</dbReference>
<evidence type="ECO:0000313" key="14">
    <source>
        <dbReference type="EMBL" id="MFO3666922.1"/>
    </source>
</evidence>
<evidence type="ECO:0000256" key="5">
    <source>
        <dbReference type="ARBA" id="ARBA00022679"/>
    </source>
</evidence>
<dbReference type="SUPFAM" id="SSF55205">
    <property type="entry name" value="EPT/RTPC-like"/>
    <property type="match status" value="1"/>
</dbReference>
<dbReference type="RefSeq" id="WP_265212417.1">
    <property type="nucleotide sequence ID" value="NZ_JBGMEF010000018.1"/>
</dbReference>
<evidence type="ECO:0000256" key="7">
    <source>
        <dbReference type="ARBA" id="ARBA00022984"/>
    </source>
</evidence>
<dbReference type="Pfam" id="PF00275">
    <property type="entry name" value="EPSP_synthase"/>
    <property type="match status" value="1"/>
</dbReference>
<evidence type="ECO:0000256" key="3">
    <source>
        <dbReference type="ARBA" id="ARBA00022490"/>
    </source>
</evidence>
<feature type="binding site" evidence="12">
    <location>
        <begin position="25"/>
        <end position="26"/>
    </location>
    <ligand>
        <name>phosphoenolpyruvate</name>
        <dbReference type="ChEBI" id="CHEBI:58702"/>
    </ligand>
</feature>
<evidence type="ECO:0000256" key="10">
    <source>
        <dbReference type="ARBA" id="ARBA00038367"/>
    </source>
</evidence>
<protein>
    <recommendedName>
        <fullName evidence="12">UDP-N-acetylglucosamine 1-carboxyvinyltransferase</fullName>
        <ecNumber evidence="12">2.5.1.7</ecNumber>
    </recommendedName>
    <alternativeName>
        <fullName evidence="12">Enoylpyruvate transferase</fullName>
    </alternativeName>
    <alternativeName>
        <fullName evidence="12">UDP-N-acetylglucosamine enolpyruvyl transferase</fullName>
        <shortName evidence="12">EPT</shortName>
    </alternativeName>
</protein>
<feature type="modified residue" description="2-(S-cysteinyl)pyruvic acid O-phosphothioketal" evidence="12">
    <location>
        <position position="120"/>
    </location>
</feature>
<keyword evidence="15" id="KW-1185">Reference proteome</keyword>
<evidence type="ECO:0000259" key="13">
    <source>
        <dbReference type="Pfam" id="PF00275"/>
    </source>
</evidence>
<feature type="active site" description="Proton donor" evidence="12">
    <location>
        <position position="120"/>
    </location>
</feature>
<keyword evidence="3 12" id="KW-0963">Cytoplasm</keyword>
<dbReference type="PANTHER" id="PTHR43783">
    <property type="entry name" value="UDP-N-ACETYLGLUCOSAMINE 1-CARBOXYVINYLTRANSFERASE"/>
    <property type="match status" value="1"/>
</dbReference>
<dbReference type="InterPro" id="IPR050068">
    <property type="entry name" value="MurA_subfamily"/>
</dbReference>
<keyword evidence="7 12" id="KW-0573">Peptidoglycan synthesis</keyword>